<proteinExistence type="inferred from homology"/>
<organism evidence="3 4">
    <name type="scientific">Heterocephalus glaber</name>
    <name type="common">Naked mole rat</name>
    <dbReference type="NCBI Taxonomy" id="10181"/>
    <lineage>
        <taxon>Eukaryota</taxon>
        <taxon>Metazoa</taxon>
        <taxon>Chordata</taxon>
        <taxon>Craniata</taxon>
        <taxon>Vertebrata</taxon>
        <taxon>Euteleostomi</taxon>
        <taxon>Mammalia</taxon>
        <taxon>Eutheria</taxon>
        <taxon>Euarchontoglires</taxon>
        <taxon>Glires</taxon>
        <taxon>Rodentia</taxon>
        <taxon>Hystricomorpha</taxon>
        <taxon>Bathyergidae</taxon>
        <taxon>Heterocephalus</taxon>
    </lineage>
</organism>
<evidence type="ECO:0000313" key="3">
    <source>
        <dbReference type="Proteomes" id="UP000694906"/>
    </source>
</evidence>
<dbReference type="GO" id="GO:0005576">
    <property type="term" value="C:extracellular region"/>
    <property type="evidence" value="ECO:0007669"/>
    <property type="project" value="InterPro"/>
</dbReference>
<dbReference type="GeneID" id="101706968"/>
<dbReference type="InterPro" id="IPR008405">
    <property type="entry name" value="ApoL"/>
</dbReference>
<dbReference type="PANTHER" id="PTHR14096">
    <property type="entry name" value="APOLIPOPROTEIN L"/>
    <property type="match status" value="1"/>
</dbReference>
<dbReference type="KEGG" id="hgl:101706968"/>
<keyword evidence="2" id="KW-0472">Membrane</keyword>
<dbReference type="RefSeq" id="XP_004845757.1">
    <property type="nucleotide sequence ID" value="XM_004845700.2"/>
</dbReference>
<evidence type="ECO:0000313" key="4">
    <source>
        <dbReference type="RefSeq" id="XP_004845757.1"/>
    </source>
</evidence>
<dbReference type="Pfam" id="PF05461">
    <property type="entry name" value="ApoL"/>
    <property type="match status" value="1"/>
</dbReference>
<name>A0AAX6P7L2_HETGA</name>
<keyword evidence="2" id="KW-1133">Transmembrane helix</keyword>
<keyword evidence="3" id="KW-1185">Reference proteome</keyword>
<sequence length="341" mass="36996">MGNKSSRGNHRFIKDVIDCFRHTVSREDLQRLVTEDEAWEMVRAEAGLGRAEADALRESLKVLADDMAKTARERQQEDQQARKKLLALFPQLKMELMEVIGKLRDLAGRISKLHKDCTITNVVASSTGTASGIMFWVGLALAPFTLGTSLALTGAGTVLGVASGVTGIASTAIDHSKASSVQKEAQSLISATVKNLTRFTERVGHFAPRVVSSSENWKEFLKDMGKSIRAIKLAMGDRALISLITTSLSIGNEMMQGGAKLMRPCIGSLARAITRGTKIVGVGTGVVGFGLDIYNLVEDSKHLHKGAKSDLGEELQKQAKELETILEHLQQTYQVLYSASN</sequence>
<feature type="transmembrane region" description="Helical" evidence="2">
    <location>
        <begin position="150"/>
        <end position="173"/>
    </location>
</feature>
<feature type="transmembrane region" description="Helical" evidence="2">
    <location>
        <begin position="119"/>
        <end position="144"/>
    </location>
</feature>
<comment type="similarity">
    <text evidence="1">Belongs to the apolipoprotein L family.</text>
</comment>
<evidence type="ECO:0000256" key="2">
    <source>
        <dbReference type="SAM" id="Phobius"/>
    </source>
</evidence>
<dbReference type="GO" id="GO:0016020">
    <property type="term" value="C:membrane"/>
    <property type="evidence" value="ECO:0007669"/>
    <property type="project" value="TreeGrafter"/>
</dbReference>
<dbReference type="GO" id="GO:0042157">
    <property type="term" value="P:lipoprotein metabolic process"/>
    <property type="evidence" value="ECO:0007669"/>
    <property type="project" value="InterPro"/>
</dbReference>
<reference evidence="4" key="1">
    <citation type="submission" date="2025-08" db="UniProtKB">
        <authorList>
            <consortium name="RefSeq"/>
        </authorList>
    </citation>
    <scope>IDENTIFICATION</scope>
</reference>
<dbReference type="GO" id="GO:0006869">
    <property type="term" value="P:lipid transport"/>
    <property type="evidence" value="ECO:0007669"/>
    <property type="project" value="InterPro"/>
</dbReference>
<keyword evidence="2" id="KW-0812">Transmembrane</keyword>
<dbReference type="Proteomes" id="UP000694906">
    <property type="component" value="Unplaced"/>
</dbReference>
<dbReference type="GO" id="GO:0008289">
    <property type="term" value="F:lipid binding"/>
    <property type="evidence" value="ECO:0007669"/>
    <property type="project" value="InterPro"/>
</dbReference>
<protein>
    <submittedName>
        <fullName evidence="4">Apolipoprotein L3-like</fullName>
    </submittedName>
</protein>
<dbReference type="PANTHER" id="PTHR14096:SF27">
    <property type="entry name" value="APOLIPOPROTEIN L2"/>
    <property type="match status" value="1"/>
</dbReference>
<gene>
    <name evidence="4" type="primary">LOC101706968</name>
</gene>
<dbReference type="AlphaFoldDB" id="A0AAX6P7L2"/>
<evidence type="ECO:0000256" key="1">
    <source>
        <dbReference type="ARBA" id="ARBA00010090"/>
    </source>
</evidence>
<accession>A0AAX6P7L2</accession>